<gene>
    <name evidence="1" type="ORF">F5148DRAFT_1290172</name>
</gene>
<name>A0ACC0TX54_9AGAM</name>
<evidence type="ECO:0000313" key="2">
    <source>
        <dbReference type="Proteomes" id="UP001207468"/>
    </source>
</evidence>
<evidence type="ECO:0000313" key="1">
    <source>
        <dbReference type="EMBL" id="KAI9451401.1"/>
    </source>
</evidence>
<dbReference type="Proteomes" id="UP001207468">
    <property type="component" value="Unassembled WGS sequence"/>
</dbReference>
<sequence>MSRTSRGTAQEPLVPTDSPTPDPDDRQRKRVRWNSDSLVHGDEPGDSDESSYGDKICLAATYSASKADDRFIDLCSTRVAASGGFFQIRPQKDFRPERGRNNVLSLGLLSDLSEEIPDFPDLDGLTEPRNAYEFMQRRPNSECDPTSRRWNASVRISNFATLDVSPLALGSMGALLDYLVREKAIGDLEPEGIRGLDVRGILSLSLDKVMQINADALFSLQVFETESHASIHSTKTKEGLSLFGTLDSTKTTLGRSLLRTWLLRPSLSFKVIDARHDAVECFTRPENLDIASVMHSQLGGIKNIPRILSALKAGKANLANWQGLVKFTFHTAMLRDKLGELSVAGEVDIVKKLMTSLDIAAFREVGKAIDWEESTLLQRVCVRPHIDEELDNRKHIYNGIDVVLSKVAEGISPTVPQDYATSLNVVYFPQLGFLVCVPMLEEWRSGDGIEVLDGWTFQFSSESHVYLKNDKMHDLDKHLGDLYPSIIDRELEIIHELAESVLPFAEAINEACDICAELDCLLCFAEATNQYNYKRPQMSEENVINIKQGRHPLQEQVVDTFVPNDILIVGGAGIGSYPVVRGESNDLVSGGSVRGNSVVICTGANACGKSVYLKQAALIQLMAQVGFQLPNFILPVDSEVKLLDWLVRVHLTFPVWHGRTGPYDHDMTWPSFVPAESATLGIVDKIFTRVQTRESVSKVQSAFMIDLNQVSLALRNSTARSLILLDEFGKGTAAAGSCIPLIIDRARFPLVINVPFALVAVALDGAALFAGVLKHLLARGSDCPKVLATTHFHELFSTGALEPQKLPITFIHMEIMFTTRSGEIIDDSSTIVTKGESITYLYRTPADGMRDRAVNGLSLESHAARCAQLFGVPAHVVRRAQYVTELLSAHELPKLLDEAISEEEQLDMDHASAICERFLEWDLEAQDASMEEVRERLAQVLGLDMDQEMNA</sequence>
<accession>A0ACC0TX54</accession>
<reference evidence="1" key="1">
    <citation type="submission" date="2021-03" db="EMBL/GenBank/DDBJ databases">
        <title>Evolutionary priming and transition to the ectomycorrhizal habit in an iconic lineage of mushroom-forming fungi: is preadaptation a requirement?</title>
        <authorList>
            <consortium name="DOE Joint Genome Institute"/>
            <person name="Looney B.P."/>
            <person name="Miyauchi S."/>
            <person name="Morin E."/>
            <person name="Drula E."/>
            <person name="Courty P.E."/>
            <person name="Chicoki N."/>
            <person name="Fauchery L."/>
            <person name="Kohler A."/>
            <person name="Kuo A."/>
            <person name="LaButti K."/>
            <person name="Pangilinan J."/>
            <person name="Lipzen A."/>
            <person name="Riley R."/>
            <person name="Andreopoulos W."/>
            <person name="He G."/>
            <person name="Johnson J."/>
            <person name="Barry K.W."/>
            <person name="Grigoriev I.V."/>
            <person name="Nagy L."/>
            <person name="Hibbett D."/>
            <person name="Henrissat B."/>
            <person name="Matheny P.B."/>
            <person name="Labbe J."/>
            <person name="Martin A.F."/>
        </authorList>
    </citation>
    <scope>NUCLEOTIDE SEQUENCE</scope>
    <source>
        <strain evidence="1">BPL698</strain>
    </source>
</reference>
<keyword evidence="2" id="KW-1185">Reference proteome</keyword>
<protein>
    <submittedName>
        <fullName evidence="1">DNA mismatch repair protein MutS</fullName>
    </submittedName>
</protein>
<comment type="caution">
    <text evidence="1">The sequence shown here is derived from an EMBL/GenBank/DDBJ whole genome shotgun (WGS) entry which is preliminary data.</text>
</comment>
<dbReference type="EMBL" id="JAGFNK010000378">
    <property type="protein sequence ID" value="KAI9451401.1"/>
    <property type="molecule type" value="Genomic_DNA"/>
</dbReference>
<proteinExistence type="predicted"/>
<organism evidence="1 2">
    <name type="scientific">Russula earlei</name>
    <dbReference type="NCBI Taxonomy" id="71964"/>
    <lineage>
        <taxon>Eukaryota</taxon>
        <taxon>Fungi</taxon>
        <taxon>Dikarya</taxon>
        <taxon>Basidiomycota</taxon>
        <taxon>Agaricomycotina</taxon>
        <taxon>Agaricomycetes</taxon>
        <taxon>Russulales</taxon>
        <taxon>Russulaceae</taxon>
        <taxon>Russula</taxon>
    </lineage>
</organism>